<keyword evidence="3" id="KW-1185">Reference proteome</keyword>
<keyword evidence="1" id="KW-1133">Transmembrane helix</keyword>
<reference evidence="2 3" key="1">
    <citation type="submission" date="2018-02" db="EMBL/GenBank/DDBJ databases">
        <title>The genomes of Aspergillus section Nigri reveals drivers in fungal speciation.</title>
        <authorList>
            <consortium name="DOE Joint Genome Institute"/>
            <person name="Vesth T.C."/>
            <person name="Nybo J."/>
            <person name="Theobald S."/>
            <person name="Brandl J."/>
            <person name="Frisvad J.C."/>
            <person name="Nielsen K.F."/>
            <person name="Lyhne E.K."/>
            <person name="Kogle M.E."/>
            <person name="Kuo A."/>
            <person name="Riley R."/>
            <person name="Clum A."/>
            <person name="Nolan M."/>
            <person name="Lipzen A."/>
            <person name="Salamov A."/>
            <person name="Henrissat B."/>
            <person name="Wiebenga A."/>
            <person name="De vries R.P."/>
            <person name="Grigoriev I.V."/>
            <person name="Mortensen U.H."/>
            <person name="Andersen M.R."/>
            <person name="Baker S.E."/>
        </authorList>
    </citation>
    <scope>NUCLEOTIDE SEQUENCE [LARGE SCALE GENOMIC DNA]</scope>
    <source>
        <strain evidence="2 3">CBS 121057</strain>
    </source>
</reference>
<gene>
    <name evidence="2" type="ORF">BO78DRAFT_399994</name>
</gene>
<evidence type="ECO:0000313" key="3">
    <source>
        <dbReference type="Proteomes" id="UP000248423"/>
    </source>
</evidence>
<sequence>MVTGYVFRIENPATVYYLQRVGKTGCLTTVDVTNSNGHSRSPGILFTTANAGYVSIAAYSGAVSLSAVAVGLFILLEDWWALSSTAFLMSARFLNVILIRRRSKFEWSGVREKDQPGDLLVLLSQDRWIKVVGNVNDIKAVTSGQWVRDMSAVESWIAASATVMVYLNVVLASNATQVGKIGLVLLLTVSAGLLAVANQWTEKLQMHGHVLSVTAQPKRYERRLHLARELIEEYGGKTGWAVGMGLVRPEDILASRPRAGTQGPGIGGQPVIM</sequence>
<dbReference type="Proteomes" id="UP000248423">
    <property type="component" value="Unassembled WGS sequence"/>
</dbReference>
<keyword evidence="1" id="KW-0472">Membrane</keyword>
<name>A0A319ER42_ASPSB</name>
<feature type="transmembrane region" description="Helical" evidence="1">
    <location>
        <begin position="80"/>
        <end position="99"/>
    </location>
</feature>
<feature type="transmembrane region" description="Helical" evidence="1">
    <location>
        <begin position="178"/>
        <end position="197"/>
    </location>
</feature>
<dbReference type="AlphaFoldDB" id="A0A319ER42"/>
<dbReference type="STRING" id="1448318.A0A319ER42"/>
<dbReference type="EMBL" id="KZ826383">
    <property type="protein sequence ID" value="PYI03259.1"/>
    <property type="molecule type" value="Genomic_DNA"/>
</dbReference>
<protein>
    <submittedName>
        <fullName evidence="2">Uncharacterized protein</fullName>
    </submittedName>
</protein>
<accession>A0A319ER42</accession>
<keyword evidence="1" id="KW-0812">Transmembrane</keyword>
<dbReference type="OrthoDB" id="2956246at2759"/>
<feature type="transmembrane region" description="Helical" evidence="1">
    <location>
        <begin position="50"/>
        <end position="74"/>
    </location>
</feature>
<feature type="transmembrane region" description="Helical" evidence="1">
    <location>
        <begin position="153"/>
        <end position="172"/>
    </location>
</feature>
<proteinExistence type="predicted"/>
<organism evidence="2 3">
    <name type="scientific">Aspergillus sclerotiicarbonarius (strain CBS 121057 / IBT 28362)</name>
    <dbReference type="NCBI Taxonomy" id="1448318"/>
    <lineage>
        <taxon>Eukaryota</taxon>
        <taxon>Fungi</taxon>
        <taxon>Dikarya</taxon>
        <taxon>Ascomycota</taxon>
        <taxon>Pezizomycotina</taxon>
        <taxon>Eurotiomycetes</taxon>
        <taxon>Eurotiomycetidae</taxon>
        <taxon>Eurotiales</taxon>
        <taxon>Aspergillaceae</taxon>
        <taxon>Aspergillus</taxon>
        <taxon>Aspergillus subgen. Circumdati</taxon>
    </lineage>
</organism>
<evidence type="ECO:0000313" key="2">
    <source>
        <dbReference type="EMBL" id="PYI03259.1"/>
    </source>
</evidence>
<evidence type="ECO:0000256" key="1">
    <source>
        <dbReference type="SAM" id="Phobius"/>
    </source>
</evidence>
<dbReference type="VEuPathDB" id="FungiDB:BO78DRAFT_399994"/>